<name>A0A1L3SUB0_9HYPH</name>
<sequence>MIGGRTNPGENRDLLSLVGRVYDGALGDDDWPAILNSIADFCGADNSALVIVDNSAGYSSVTTPRADPDVVASFGDYWWQHDPTSKATASAPVGTITTLADTGRDRFFDSTFYKDYWRNSGLGSERLASNLALGENFFASLVLQASSREDRIEQESFRAFEAILPHLVRAMRFTQKFRWLEQVDALAQAGRSEEHGIILVDQLGTVTHADAIAEEILSRSTLLRMRDKVLFLSDPASDERMRRLIRESARLEFATSGSSGETIACGHDGRPRITIEVLPFRPAMATRDLLAIRRPSVILRVVDNEALRVRRAADFRQRFGLTGAEAALAVEMLAGDGRAAAAGRCGISINTARTHLMRIFEKTGANRQAELVSLLLACTKG</sequence>
<feature type="domain" description="HTH luxR-type" evidence="1">
    <location>
        <begin position="318"/>
        <end position="375"/>
    </location>
</feature>
<evidence type="ECO:0000313" key="3">
    <source>
        <dbReference type="Proteomes" id="UP000182840"/>
    </source>
</evidence>
<dbReference type="GO" id="GO:0006355">
    <property type="term" value="P:regulation of DNA-templated transcription"/>
    <property type="evidence" value="ECO:0007669"/>
    <property type="project" value="InterPro"/>
</dbReference>
<protein>
    <recommendedName>
        <fullName evidence="1">HTH luxR-type domain-containing protein</fullName>
    </recommendedName>
</protein>
<dbReference type="Gene3D" id="1.10.10.10">
    <property type="entry name" value="Winged helix-like DNA-binding domain superfamily/Winged helix DNA-binding domain"/>
    <property type="match status" value="1"/>
</dbReference>
<organism evidence="2 3">
    <name type="scientific">Aquibium oceanicum</name>
    <dbReference type="NCBI Taxonomy" id="1670800"/>
    <lineage>
        <taxon>Bacteria</taxon>
        <taxon>Pseudomonadati</taxon>
        <taxon>Pseudomonadota</taxon>
        <taxon>Alphaproteobacteria</taxon>
        <taxon>Hyphomicrobiales</taxon>
        <taxon>Phyllobacteriaceae</taxon>
        <taxon>Aquibium</taxon>
    </lineage>
</organism>
<evidence type="ECO:0000259" key="1">
    <source>
        <dbReference type="SMART" id="SM00421"/>
    </source>
</evidence>
<dbReference type="KEGG" id="meso:BSQ44_17550"/>
<proteinExistence type="predicted"/>
<dbReference type="AlphaFoldDB" id="A0A1L3SUB0"/>
<evidence type="ECO:0000313" key="2">
    <source>
        <dbReference type="EMBL" id="APH72968.1"/>
    </source>
</evidence>
<dbReference type="OrthoDB" id="4457864at2"/>
<dbReference type="InterPro" id="IPR000792">
    <property type="entry name" value="Tscrpt_reg_LuxR_C"/>
</dbReference>
<dbReference type="Proteomes" id="UP000182840">
    <property type="component" value="Chromosome"/>
</dbReference>
<reference evidence="3" key="1">
    <citation type="submission" date="2016-11" db="EMBL/GenBank/DDBJ databases">
        <title>Mesorhizobium oceanicum sp. nov., isolated from deep seawater in South China Sea.</title>
        <authorList>
            <person name="Fu G.-Y."/>
        </authorList>
    </citation>
    <scope>NUCLEOTIDE SEQUENCE [LARGE SCALE GENOMIC DNA]</scope>
    <source>
        <strain evidence="3">B7</strain>
    </source>
</reference>
<dbReference type="EMBL" id="CP018171">
    <property type="protein sequence ID" value="APH72968.1"/>
    <property type="molecule type" value="Genomic_DNA"/>
</dbReference>
<accession>A0A1L3SUB0</accession>
<dbReference type="SUPFAM" id="SSF46894">
    <property type="entry name" value="C-terminal effector domain of the bipartite response regulators"/>
    <property type="match status" value="1"/>
</dbReference>
<dbReference type="InterPro" id="IPR036388">
    <property type="entry name" value="WH-like_DNA-bd_sf"/>
</dbReference>
<dbReference type="STRING" id="1670800.BSQ44_17550"/>
<dbReference type="RefSeq" id="WP_072606438.1">
    <property type="nucleotide sequence ID" value="NZ_CP018171.1"/>
</dbReference>
<gene>
    <name evidence="2" type="ORF">BSQ44_17550</name>
</gene>
<dbReference type="GO" id="GO:0003677">
    <property type="term" value="F:DNA binding"/>
    <property type="evidence" value="ECO:0007669"/>
    <property type="project" value="InterPro"/>
</dbReference>
<dbReference type="SMART" id="SM00421">
    <property type="entry name" value="HTH_LUXR"/>
    <property type="match status" value="1"/>
</dbReference>
<dbReference type="InterPro" id="IPR016032">
    <property type="entry name" value="Sig_transdc_resp-reg_C-effctor"/>
</dbReference>
<keyword evidence="3" id="KW-1185">Reference proteome</keyword>